<name>A0ABX1H006_9ACTN</name>
<organism evidence="3 4">
    <name type="scientific">Streptomyces physcomitrii</name>
    <dbReference type="NCBI Taxonomy" id="2724184"/>
    <lineage>
        <taxon>Bacteria</taxon>
        <taxon>Bacillati</taxon>
        <taxon>Actinomycetota</taxon>
        <taxon>Actinomycetes</taxon>
        <taxon>Kitasatosporales</taxon>
        <taxon>Streptomycetaceae</taxon>
        <taxon>Streptomyces</taxon>
    </lineage>
</organism>
<dbReference type="Gene3D" id="1.10.10.10">
    <property type="entry name" value="Winged helix-like DNA-binding domain superfamily/Winged helix DNA-binding domain"/>
    <property type="match status" value="1"/>
</dbReference>
<dbReference type="InterPro" id="IPR000835">
    <property type="entry name" value="HTH_MarR-typ"/>
</dbReference>
<dbReference type="EMBL" id="JAAWWP010000004">
    <property type="protein sequence ID" value="NKI41328.1"/>
    <property type="molecule type" value="Genomic_DNA"/>
</dbReference>
<dbReference type="Proteomes" id="UP000772196">
    <property type="component" value="Unassembled WGS sequence"/>
</dbReference>
<feature type="region of interest" description="Disordered" evidence="1">
    <location>
        <begin position="180"/>
        <end position="199"/>
    </location>
</feature>
<accession>A0ABX1H006</accession>
<evidence type="ECO:0000259" key="2">
    <source>
        <dbReference type="PROSITE" id="PS50995"/>
    </source>
</evidence>
<dbReference type="InterPro" id="IPR036390">
    <property type="entry name" value="WH_DNA-bd_sf"/>
</dbReference>
<dbReference type="SUPFAM" id="SSF46785">
    <property type="entry name" value="Winged helix' DNA-binding domain"/>
    <property type="match status" value="1"/>
</dbReference>
<protein>
    <submittedName>
        <fullName evidence="3">MarR family transcriptional regulator</fullName>
    </submittedName>
</protein>
<feature type="domain" description="HTH marR-type" evidence="2">
    <location>
        <begin position="25"/>
        <end position="159"/>
    </location>
</feature>
<proteinExistence type="predicted"/>
<dbReference type="PANTHER" id="PTHR33164">
    <property type="entry name" value="TRANSCRIPTIONAL REGULATOR, MARR FAMILY"/>
    <property type="match status" value="1"/>
</dbReference>
<evidence type="ECO:0000256" key="1">
    <source>
        <dbReference type="SAM" id="MobiDB-lite"/>
    </source>
</evidence>
<comment type="caution">
    <text evidence="3">The sequence shown here is derived from an EMBL/GenBank/DDBJ whole genome shotgun (WGS) entry which is preliminary data.</text>
</comment>
<dbReference type="InterPro" id="IPR039422">
    <property type="entry name" value="MarR/SlyA-like"/>
</dbReference>
<dbReference type="PANTHER" id="PTHR33164:SF94">
    <property type="entry name" value="TRANSCRIPTIONAL REGULATORY PROTEIN-RELATED"/>
    <property type="match status" value="1"/>
</dbReference>
<reference evidence="3 4" key="1">
    <citation type="submission" date="2020-04" db="EMBL/GenBank/DDBJ databases">
        <title>Phylogenetic Diversity and Antibacterial Activity against Ralstonia solanacearum of Endophytic Actinomycete Isolated from Moss.</title>
        <authorList>
            <person name="Zhuang X."/>
        </authorList>
    </citation>
    <scope>NUCLEOTIDE SEQUENCE [LARGE SCALE GENOMIC DNA]</scope>
    <source>
        <strain evidence="3 4">LD120</strain>
    </source>
</reference>
<dbReference type="RefSeq" id="WP_168537572.1">
    <property type="nucleotide sequence ID" value="NZ_JAAWWP010000004.1"/>
</dbReference>
<evidence type="ECO:0000313" key="3">
    <source>
        <dbReference type="EMBL" id="NKI41328.1"/>
    </source>
</evidence>
<sequence>MTEQSSLTGPQPGGGEQIGRQVDEAEEVALAVTAVSRLFVEISARSLASVDGTLTLPQLRALVVLERCGPVKLAALASVLGVNPSTALRMVERLEAQDLAHRAPNPGNRREVVLRMSAKGQSLVDRVLRHRQREIRALVDRLPAGDRPQLLASLHVLARAAGGQVDEDPLDEVRRVAGLVDDPLNPSPRAGGRLRPAES</sequence>
<keyword evidence="4" id="KW-1185">Reference proteome</keyword>
<dbReference type="SMART" id="SM00347">
    <property type="entry name" value="HTH_MARR"/>
    <property type="match status" value="1"/>
</dbReference>
<evidence type="ECO:0000313" key="4">
    <source>
        <dbReference type="Proteomes" id="UP000772196"/>
    </source>
</evidence>
<dbReference type="Pfam" id="PF01047">
    <property type="entry name" value="MarR"/>
    <property type="match status" value="1"/>
</dbReference>
<dbReference type="PROSITE" id="PS50995">
    <property type="entry name" value="HTH_MARR_2"/>
    <property type="match status" value="1"/>
</dbReference>
<gene>
    <name evidence="3" type="ORF">HFV08_08775</name>
</gene>
<dbReference type="InterPro" id="IPR036388">
    <property type="entry name" value="WH-like_DNA-bd_sf"/>
</dbReference>